<dbReference type="GO" id="GO:0070096">
    <property type="term" value="P:mitochondrial outer membrane translocase complex assembly"/>
    <property type="evidence" value="ECO:0007669"/>
    <property type="project" value="UniProtKB-UniRule"/>
</dbReference>
<dbReference type="AlphaFoldDB" id="A0A1Y2BX78"/>
<dbReference type="EMBL" id="MCGR01000149">
    <property type="protein sequence ID" value="ORY39257.1"/>
    <property type="molecule type" value="Genomic_DNA"/>
</dbReference>
<dbReference type="OrthoDB" id="2103793at2759"/>
<gene>
    <name evidence="6" type="primary">MDM10</name>
    <name evidence="8" type="ORF">BCR35DRAFT_323000</name>
</gene>
<dbReference type="STRING" id="106004.A0A1Y2BX78"/>
<organism evidence="8 9">
    <name type="scientific">Leucosporidium creatinivorum</name>
    <dbReference type="NCBI Taxonomy" id="106004"/>
    <lineage>
        <taxon>Eukaryota</taxon>
        <taxon>Fungi</taxon>
        <taxon>Dikarya</taxon>
        <taxon>Basidiomycota</taxon>
        <taxon>Pucciniomycotina</taxon>
        <taxon>Microbotryomycetes</taxon>
        <taxon>Leucosporidiales</taxon>
        <taxon>Leucosporidium</taxon>
    </lineage>
</organism>
<proteinExistence type="inferred from homology"/>
<keyword evidence="3 6" id="KW-1000">Mitochondrion outer membrane</keyword>
<comment type="similarity">
    <text evidence="6">Belongs to the MDM10 family.</text>
</comment>
<reference evidence="8 9" key="1">
    <citation type="submission" date="2016-07" db="EMBL/GenBank/DDBJ databases">
        <title>Pervasive Adenine N6-methylation of Active Genes in Fungi.</title>
        <authorList>
            <consortium name="DOE Joint Genome Institute"/>
            <person name="Mondo S.J."/>
            <person name="Dannebaum R.O."/>
            <person name="Kuo R.C."/>
            <person name="Labutti K."/>
            <person name="Haridas S."/>
            <person name="Kuo A."/>
            <person name="Salamov A."/>
            <person name="Ahrendt S.R."/>
            <person name="Lipzen A."/>
            <person name="Sullivan W."/>
            <person name="Andreopoulos W.B."/>
            <person name="Clum A."/>
            <person name="Lindquist E."/>
            <person name="Daum C."/>
            <person name="Ramamoorthy G.K."/>
            <person name="Gryganskyi A."/>
            <person name="Culley D."/>
            <person name="Magnuson J.K."/>
            <person name="James T.Y."/>
            <person name="O'Malley M.A."/>
            <person name="Stajich J.E."/>
            <person name="Spatafora J.W."/>
            <person name="Visel A."/>
            <person name="Grigoriev I.V."/>
        </authorList>
    </citation>
    <scope>NUCLEOTIDE SEQUENCE [LARGE SCALE GENOMIC DNA]</scope>
    <source>
        <strain evidence="8 9">62-1032</strain>
    </source>
</reference>
<dbReference type="InterPro" id="IPR027539">
    <property type="entry name" value="Mdm10"/>
</dbReference>
<evidence type="ECO:0000256" key="5">
    <source>
        <dbReference type="ARBA" id="ARBA00023136"/>
    </source>
</evidence>
<accession>A0A1Y2BX78</accession>
<feature type="region of interest" description="Disordered" evidence="7">
    <location>
        <begin position="265"/>
        <end position="292"/>
    </location>
</feature>
<evidence type="ECO:0000256" key="3">
    <source>
        <dbReference type="ARBA" id="ARBA00022787"/>
    </source>
</evidence>
<comment type="subunit">
    <text evidence="6">Component of the ER-mitochondria encounter structure (ERMES) or MDM complex, composed of MMM1, MDM10, MDM12 and MDM34. Associates with the mitochondrial outer membrane sorting assembly machinery SAM(core) complex.</text>
</comment>
<comment type="function">
    <text evidence="6">Component of the ERMES/MDM complex, which serves as a molecular tether to connect the endoplasmic reticulum and mitochondria. Components of this complex are involved in the control of mitochondrial shape and protein biogenesis and may function in phospholipid exchange. MDM10 is involved in the late assembly steps of the general translocase of the mitochondrial outer membrane (TOM complex). Functions in the TOM40-specific route of the assembly of outer membrane beta-barrel proteins, including the association of TOM40 with the receptor TOM22 and small TOM proteins. Can associate with the SAM(core) complex as well as the MDM12-MMM1 complex, both involved in late steps of the major beta-barrel assembly pathway, that is responsible for biogenesis of all outer membrane beta-barrel proteins. May act as a switch that shuttles between both complexes and channels precursor proteins into the TOM40-specific pathway. Plays a role in mitochondrial morphology and in the inheritance of mitochondria.</text>
</comment>
<dbReference type="GO" id="GO:0001401">
    <property type="term" value="C:SAM complex"/>
    <property type="evidence" value="ECO:0007669"/>
    <property type="project" value="TreeGrafter"/>
</dbReference>
<feature type="region of interest" description="Disordered" evidence="7">
    <location>
        <begin position="198"/>
        <end position="222"/>
    </location>
</feature>
<evidence type="ECO:0000256" key="7">
    <source>
        <dbReference type="SAM" id="MobiDB-lite"/>
    </source>
</evidence>
<comment type="caution">
    <text evidence="8">The sequence shown here is derived from an EMBL/GenBank/DDBJ whole genome shotgun (WGS) entry which is preliminary data.</text>
</comment>
<evidence type="ECO:0000256" key="2">
    <source>
        <dbReference type="ARBA" id="ARBA00022692"/>
    </source>
</evidence>
<evidence type="ECO:0000313" key="8">
    <source>
        <dbReference type="EMBL" id="ORY39257.1"/>
    </source>
</evidence>
<dbReference type="PANTHER" id="PTHR28035:SF1">
    <property type="entry name" value="MITOCHONDRIAL DISTRIBUTION AND MORPHOLOGY PROTEIN 10"/>
    <property type="match status" value="1"/>
</dbReference>
<sequence length="513" mass="55297">MVYPQAAHLVREYFQATNWSLDNHYHALTSPSRNLLDFPIPPGLHLSLSHRPTAQFASSLALSTLVPSALPTYPATPAPVLGPPPSQLLSGQLTYVFSSAPLGLTSTKQAAEGEDRIKFRDVVQSFRVGELPSRPELRDEVRPTWLAGKRVEKTDFLLYGRLYAPSPRLDALYIHRLTPTLQTLVSLISVPSPLPTPQLTWQLPDDPSAPPAAPNPPPSSERLSELEIKLMQDTGRWSGEYSYAVGDSMWGARGLYNFGKWGGGQAAGTGSGDDEASRERVVDEEEEMSTGLKGRWSAGGEVFFSAQERSGGVSTAVRFSTLPESTNSPHLPPGALSQPPTTITATLNPIMGQLSTAYSVGVSNDTALASRFDFNLYSYDADLTFGGEWFQRRKRKALTEVAKAEMPLPSSFDAFGREQEGAAVGGAVEDTKTAPSSLTLAPTPAINGAEEDEVIGVLKLRASTNTDLALLWEGRLGDFLISAGIVADLRLASQKGGRMSPIRSVGLGVQYWG</sequence>
<keyword evidence="9" id="KW-1185">Reference proteome</keyword>
<keyword evidence="5 6" id="KW-0472">Membrane</keyword>
<dbReference type="Proteomes" id="UP000193467">
    <property type="component" value="Unassembled WGS sequence"/>
</dbReference>
<name>A0A1Y2BX78_9BASI</name>
<dbReference type="GO" id="GO:0051654">
    <property type="term" value="P:establishment of mitochondrion localization"/>
    <property type="evidence" value="ECO:0007669"/>
    <property type="project" value="TreeGrafter"/>
</dbReference>
<dbReference type="HAMAP" id="MF_03102">
    <property type="entry name" value="Mdm10"/>
    <property type="match status" value="1"/>
</dbReference>
<evidence type="ECO:0000256" key="4">
    <source>
        <dbReference type="ARBA" id="ARBA00023128"/>
    </source>
</evidence>
<comment type="domain">
    <text evidence="6">Lacks alpha-helical transmembrane segments, suggesting that it resides in the membrane via beta-sheet conformations similar to those predicted for other outer membrane proteins and porin.</text>
</comment>
<feature type="compositionally biased region" description="Pro residues" evidence="7">
    <location>
        <begin position="207"/>
        <end position="219"/>
    </location>
</feature>
<evidence type="ECO:0000256" key="6">
    <source>
        <dbReference type="HAMAP-Rule" id="MF_03102"/>
    </source>
</evidence>
<comment type="subcellular location">
    <subcellularLocation>
        <location evidence="6">Mitochondrion outer membrane</location>
        <topology evidence="6">Multi-pass membrane protein</topology>
    </subcellularLocation>
    <text evidence="6">The ERMES/MDM complex localizes to a few discrete foci (around 10 per single cell), that represent mitochondria-endoplasmic reticulum junctions. These foci are often found next to mtDNA nucleoids.</text>
</comment>
<dbReference type="GO" id="GO:0045040">
    <property type="term" value="P:protein insertion into mitochondrial outer membrane"/>
    <property type="evidence" value="ECO:0007669"/>
    <property type="project" value="UniProtKB-UniRule"/>
</dbReference>
<evidence type="ECO:0000313" key="9">
    <source>
        <dbReference type="Proteomes" id="UP000193467"/>
    </source>
</evidence>
<dbReference type="InParanoid" id="A0A1Y2BX78"/>
<keyword evidence="4 6" id="KW-0496">Mitochondrion</keyword>
<dbReference type="GO" id="GO:0015914">
    <property type="term" value="P:phospholipid transport"/>
    <property type="evidence" value="ECO:0007669"/>
    <property type="project" value="TreeGrafter"/>
</dbReference>
<dbReference type="GO" id="GO:1990456">
    <property type="term" value="P:mitochondrion-endoplasmic reticulum membrane tethering"/>
    <property type="evidence" value="ECO:0007669"/>
    <property type="project" value="UniProtKB-UniRule"/>
</dbReference>
<keyword evidence="2 6" id="KW-0812">Transmembrane</keyword>
<dbReference type="FunCoup" id="A0A1Y2BX78">
    <property type="interactions" value="47"/>
</dbReference>
<dbReference type="Pfam" id="PF12519">
    <property type="entry name" value="MDM10"/>
    <property type="match status" value="1"/>
</dbReference>
<evidence type="ECO:0000256" key="1">
    <source>
        <dbReference type="ARBA" id="ARBA00022452"/>
    </source>
</evidence>
<dbReference type="PANTHER" id="PTHR28035">
    <property type="entry name" value="MITOCHONDRIAL DISTRIBUTION AND MORPHOLOGY PROTEIN 10"/>
    <property type="match status" value="1"/>
</dbReference>
<protein>
    <recommendedName>
        <fullName evidence="6">Mitochondrial distribution and morphology protein 10</fullName>
    </recommendedName>
    <alternativeName>
        <fullName evidence="6">Mitochondrial inheritance component MDM10</fullName>
    </alternativeName>
</protein>
<keyword evidence="1 6" id="KW-1134">Transmembrane beta strand</keyword>
<dbReference type="GO" id="GO:0032865">
    <property type="term" value="C:ERMES complex"/>
    <property type="evidence" value="ECO:0007669"/>
    <property type="project" value="UniProtKB-UniRule"/>
</dbReference>